<proteinExistence type="predicted"/>
<comment type="caution">
    <text evidence="1">The sequence shown here is derived from an EMBL/GenBank/DDBJ whole genome shotgun (WGS) entry which is preliminary data.</text>
</comment>
<dbReference type="EMBL" id="JQAN02000014">
    <property type="protein sequence ID" value="PPD57353.1"/>
    <property type="molecule type" value="Genomic_DNA"/>
</dbReference>
<reference evidence="1 2" key="1">
    <citation type="journal article" date="2017" name="ISME J.">
        <title>Grape pomace compost harbors organohalide-respiring Dehalogenimonas species with novel reductive dehalogenase genes.</title>
        <authorList>
            <person name="Yang Y."/>
            <person name="Higgins S.A."/>
            <person name="Yan J."/>
            <person name="Simsir B."/>
            <person name="Chourey K."/>
            <person name="Iyer R."/>
            <person name="Hettich R.L."/>
            <person name="Baldwin B."/>
            <person name="Ogles D.M."/>
            <person name="Loffler F.E."/>
        </authorList>
    </citation>
    <scope>NUCLEOTIDE SEQUENCE [LARGE SCALE GENOMIC DNA]</scope>
    <source>
        <strain evidence="1 2">GP</strain>
    </source>
</reference>
<evidence type="ECO:0000313" key="1">
    <source>
        <dbReference type="EMBL" id="PPD57353.1"/>
    </source>
</evidence>
<name>A0A2P5P4Y5_9CHLR</name>
<keyword evidence="2" id="KW-1185">Reference proteome</keyword>
<gene>
    <name evidence="1" type="ORF">JP09_009950</name>
</gene>
<sequence>MVKITKNLGEVRTKEIIGLIGKHITEYKGKTEDRTEGRHGIPMMIFERQQDAHLFANELSKKLDFPKEHVESNPVQTRFDLTGRT</sequence>
<dbReference type="AlphaFoldDB" id="A0A2P5P4Y5"/>
<dbReference type="Proteomes" id="UP000235653">
    <property type="component" value="Unassembled WGS sequence"/>
</dbReference>
<accession>A0A2P5P4Y5</accession>
<organism evidence="1 2">
    <name type="scientific">Dehalogenimonas etheniformans</name>
    <dbReference type="NCBI Taxonomy" id="1536648"/>
    <lineage>
        <taxon>Bacteria</taxon>
        <taxon>Bacillati</taxon>
        <taxon>Chloroflexota</taxon>
        <taxon>Dehalococcoidia</taxon>
        <taxon>Dehalococcoidales</taxon>
        <taxon>Dehalococcoidaceae</taxon>
        <taxon>Dehalogenimonas</taxon>
    </lineage>
</organism>
<protein>
    <submittedName>
        <fullName evidence="1">Uncharacterized protein</fullName>
    </submittedName>
</protein>
<evidence type="ECO:0000313" key="2">
    <source>
        <dbReference type="Proteomes" id="UP000235653"/>
    </source>
</evidence>